<dbReference type="SUPFAM" id="SSF81296">
    <property type="entry name" value="E set domains"/>
    <property type="match status" value="1"/>
</dbReference>
<evidence type="ECO:0000256" key="4">
    <source>
        <dbReference type="ARBA" id="ARBA00023159"/>
    </source>
</evidence>
<gene>
    <name evidence="9" type="ORF">ZOSMA_44G00700</name>
</gene>
<dbReference type="EMBL" id="LFYR01001330">
    <property type="protein sequence ID" value="KMZ62670.1"/>
    <property type="molecule type" value="Genomic_DNA"/>
</dbReference>
<dbReference type="InterPro" id="IPR000048">
    <property type="entry name" value="IQ_motif_EF-hand-BS"/>
</dbReference>
<dbReference type="PROSITE" id="PS50088">
    <property type="entry name" value="ANK_REPEAT"/>
    <property type="match status" value="1"/>
</dbReference>
<dbReference type="SMART" id="SM00015">
    <property type="entry name" value="IQ"/>
    <property type="match status" value="3"/>
</dbReference>
<dbReference type="InterPro" id="IPR027417">
    <property type="entry name" value="P-loop_NTPase"/>
</dbReference>
<name>A0A0K9P384_ZOSMR</name>
<comment type="subcellular location">
    <subcellularLocation>
        <location evidence="1">Nucleus</location>
    </subcellularLocation>
</comment>
<dbReference type="InterPro" id="IPR005559">
    <property type="entry name" value="CG-1_dom"/>
</dbReference>
<accession>A0A0K9P384</accession>
<dbReference type="SMART" id="SM01076">
    <property type="entry name" value="CG-1"/>
    <property type="match status" value="1"/>
</dbReference>
<feature type="repeat" description="ANK" evidence="7">
    <location>
        <begin position="600"/>
        <end position="632"/>
    </location>
</feature>
<dbReference type="InterPro" id="IPR036770">
    <property type="entry name" value="Ankyrin_rpt-contain_sf"/>
</dbReference>
<dbReference type="Gene3D" id="1.20.5.190">
    <property type="match status" value="1"/>
</dbReference>
<protein>
    <submittedName>
        <fullName evidence="9">Calmodulin-binding transcription activator</fullName>
    </submittedName>
</protein>
<evidence type="ECO:0000256" key="5">
    <source>
        <dbReference type="ARBA" id="ARBA00023163"/>
    </source>
</evidence>
<keyword evidence="4" id="KW-0010">Activator</keyword>
<dbReference type="Gene3D" id="1.25.40.20">
    <property type="entry name" value="Ankyrin repeat-containing domain"/>
    <property type="match status" value="1"/>
</dbReference>
<dbReference type="GO" id="GO:0005634">
    <property type="term" value="C:nucleus"/>
    <property type="evidence" value="ECO:0000318"/>
    <property type="project" value="GO_Central"/>
</dbReference>
<dbReference type="PROSITE" id="PS50297">
    <property type="entry name" value="ANK_REP_REGION"/>
    <property type="match status" value="1"/>
</dbReference>
<feature type="domain" description="CG-1" evidence="8">
    <location>
        <begin position="26"/>
        <end position="152"/>
    </location>
</feature>
<dbReference type="InterPro" id="IPR014756">
    <property type="entry name" value="Ig_E-set"/>
</dbReference>
<keyword evidence="10" id="KW-1185">Reference proteome</keyword>
<comment type="caution">
    <text evidence="9">The sequence shown here is derived from an EMBL/GenBank/DDBJ whole genome shotgun (WGS) entry which is preliminary data.</text>
</comment>
<keyword evidence="5" id="KW-0804">Transcription</keyword>
<dbReference type="Proteomes" id="UP000036987">
    <property type="component" value="Unassembled WGS sequence"/>
</dbReference>
<dbReference type="SUPFAM" id="SSF48403">
    <property type="entry name" value="Ankyrin repeat"/>
    <property type="match status" value="1"/>
</dbReference>
<sequence>MDSLGLVEPLCAKEIHGFNTTADLNIQRLMNDASKRWLRPNEVYAVLSNHKLWDIQPQPVNLPSSGSLLLFDRKMLRNFRKDGHNWKKKKDGKTVQEAHEKLKMGNEEMIHVYYARNEDDPYFYRRCYWLLDRNFERIVLVHYRQTSEEGTIQPSSIPIKPKETFHSSPVVSSNASNHIDLPNCLFEEINSDGDKLSDTGFHTSQSECENHNTNLDEDDGLYWKELMDSTFDLCAQENEITIPSEKQVAYQPNILENHPNSDHLQMKDHQKIDPQFHIRPTDGSVESQMAYLDGNMIENTFNDNILMTQDSLEKWDYVVENAKELLDGSQLQNQDPNNHMPTDFPPTFHFSYEEQVFTIVDISPSYTYCMEEETKIILVGYFHDSHKHLVSSNVFCVIGDRCVPACPLQVGVYRITASIHLPSSVDLFLTLDGHTRISQIISFEYRSLANPPFDSKEKNPKDCTDDIRDDKILLRLVHLLFTTTNNYSVLSNKLSLSSMRDVKKFNSATTSFLENQWKRFFNSNEDVGIISSIINRDFFELILKNKLQEWILLRMAEGCRFPSHDQQGQGIIHLCAMLDYTWAIRLFSLSSLSLDFRDKHGWTPLHWATYYGREKTVVTLLSAGANPSLVADPTPNFPGGCTSADLASQEGYEGLGAYLAEQGLRAHFHAMTLSGNASSSQLPYSTDLTGIENTNPENLSEQELCLKDSLAAYRNAADAADRIQAAFRERSLKHQIKIAQSKSESESEASSIVAAMKIQKAFKNHNRRKMMKAAVTIQGTFRTWQTRKNFLNMRRQVVRIQAAFRGLRERKQYQKICWSVGVLEKALFRWRRKRKGLRGLQAESVTDTQPMEEENCIEEEFFRISREQAEDRVQRSVVRVQAMFRSYRTQQEYRRIKLAYNQANLECDEFGDPSNNM</sequence>
<evidence type="ECO:0000256" key="7">
    <source>
        <dbReference type="PROSITE-ProRule" id="PRU00023"/>
    </source>
</evidence>
<dbReference type="STRING" id="29655.A0A0K9P384"/>
<dbReference type="SUPFAM" id="SSF52540">
    <property type="entry name" value="P-loop containing nucleoside triphosphate hydrolases"/>
    <property type="match status" value="1"/>
</dbReference>
<proteinExistence type="inferred from homology"/>
<dbReference type="Gene3D" id="2.60.40.10">
    <property type="entry name" value="Immunoglobulins"/>
    <property type="match status" value="1"/>
</dbReference>
<evidence type="ECO:0000313" key="10">
    <source>
        <dbReference type="Proteomes" id="UP000036987"/>
    </source>
</evidence>
<evidence type="ECO:0000256" key="2">
    <source>
        <dbReference type="ARBA" id="ARBA00008267"/>
    </source>
</evidence>
<dbReference type="GO" id="GO:0003690">
    <property type="term" value="F:double-stranded DNA binding"/>
    <property type="evidence" value="ECO:0000318"/>
    <property type="project" value="GO_Central"/>
</dbReference>
<evidence type="ECO:0000313" key="9">
    <source>
        <dbReference type="EMBL" id="KMZ62670.1"/>
    </source>
</evidence>
<dbReference type="GO" id="GO:0006357">
    <property type="term" value="P:regulation of transcription by RNA polymerase II"/>
    <property type="evidence" value="ECO:0000318"/>
    <property type="project" value="GO_Central"/>
</dbReference>
<dbReference type="PANTHER" id="PTHR23335">
    <property type="entry name" value="CALMODULIN-BINDING TRANSCRIPTION ACTIVATOR CAMTA"/>
    <property type="match status" value="1"/>
</dbReference>
<reference evidence="10" key="1">
    <citation type="journal article" date="2016" name="Nature">
        <title>The genome of the seagrass Zostera marina reveals angiosperm adaptation to the sea.</title>
        <authorList>
            <person name="Olsen J.L."/>
            <person name="Rouze P."/>
            <person name="Verhelst B."/>
            <person name="Lin Y.-C."/>
            <person name="Bayer T."/>
            <person name="Collen J."/>
            <person name="Dattolo E."/>
            <person name="De Paoli E."/>
            <person name="Dittami S."/>
            <person name="Maumus F."/>
            <person name="Michel G."/>
            <person name="Kersting A."/>
            <person name="Lauritano C."/>
            <person name="Lohaus R."/>
            <person name="Toepel M."/>
            <person name="Tonon T."/>
            <person name="Vanneste K."/>
            <person name="Amirebrahimi M."/>
            <person name="Brakel J."/>
            <person name="Bostroem C."/>
            <person name="Chovatia M."/>
            <person name="Grimwood J."/>
            <person name="Jenkins J.W."/>
            <person name="Jueterbock A."/>
            <person name="Mraz A."/>
            <person name="Stam W.T."/>
            <person name="Tice H."/>
            <person name="Bornberg-Bauer E."/>
            <person name="Green P.J."/>
            <person name="Pearson G.A."/>
            <person name="Procaccini G."/>
            <person name="Duarte C.M."/>
            <person name="Schmutz J."/>
            <person name="Reusch T.B.H."/>
            <person name="Van de Peer Y."/>
        </authorList>
    </citation>
    <scope>NUCLEOTIDE SEQUENCE [LARGE SCALE GENOMIC DNA]</scope>
    <source>
        <strain evidence="10">cv. Finnish</strain>
    </source>
</reference>
<dbReference type="PROSITE" id="PS50096">
    <property type="entry name" value="IQ"/>
    <property type="match status" value="4"/>
</dbReference>
<dbReference type="InterPro" id="IPR002110">
    <property type="entry name" value="Ankyrin_rpt"/>
</dbReference>
<dbReference type="Pfam" id="PF12796">
    <property type="entry name" value="Ank_2"/>
    <property type="match status" value="1"/>
</dbReference>
<dbReference type="SMART" id="SM00248">
    <property type="entry name" value="ANK"/>
    <property type="match status" value="1"/>
</dbReference>
<dbReference type="AlphaFoldDB" id="A0A0K9P384"/>
<dbReference type="Pfam" id="PF00612">
    <property type="entry name" value="IQ"/>
    <property type="match status" value="2"/>
</dbReference>
<dbReference type="PANTHER" id="PTHR23335:SF3">
    <property type="entry name" value="CALMODULIN-BINDING TRANSCRIPTION ACTIVATOR 5"/>
    <property type="match status" value="1"/>
</dbReference>
<evidence type="ECO:0000256" key="1">
    <source>
        <dbReference type="ARBA" id="ARBA00004123"/>
    </source>
</evidence>
<dbReference type="InterPro" id="IPR013783">
    <property type="entry name" value="Ig-like_fold"/>
</dbReference>
<dbReference type="Pfam" id="PF03859">
    <property type="entry name" value="CG-1"/>
    <property type="match status" value="1"/>
</dbReference>
<dbReference type="GO" id="GO:0003712">
    <property type="term" value="F:transcription coregulator activity"/>
    <property type="evidence" value="ECO:0000318"/>
    <property type="project" value="GO_Central"/>
</dbReference>
<dbReference type="CDD" id="cd23767">
    <property type="entry name" value="IQCD"/>
    <property type="match status" value="1"/>
</dbReference>
<comment type="similarity">
    <text evidence="2">Belongs to the CAMTA family.</text>
</comment>
<organism evidence="9 10">
    <name type="scientific">Zostera marina</name>
    <name type="common">Eelgrass</name>
    <dbReference type="NCBI Taxonomy" id="29655"/>
    <lineage>
        <taxon>Eukaryota</taxon>
        <taxon>Viridiplantae</taxon>
        <taxon>Streptophyta</taxon>
        <taxon>Embryophyta</taxon>
        <taxon>Tracheophyta</taxon>
        <taxon>Spermatophyta</taxon>
        <taxon>Magnoliopsida</taxon>
        <taxon>Liliopsida</taxon>
        <taxon>Zosteraceae</taxon>
        <taxon>Zostera</taxon>
    </lineage>
</organism>
<dbReference type="OrthoDB" id="407555at2759"/>
<keyword evidence="3 7" id="KW-0040">ANK repeat</keyword>
<dbReference type="OMA" id="LKHQGDQ"/>
<evidence type="ECO:0000259" key="8">
    <source>
        <dbReference type="PROSITE" id="PS51437"/>
    </source>
</evidence>
<evidence type="ECO:0000256" key="3">
    <source>
        <dbReference type="ARBA" id="ARBA00023043"/>
    </source>
</evidence>
<dbReference type="PROSITE" id="PS51437">
    <property type="entry name" value="CG_1"/>
    <property type="match status" value="1"/>
</dbReference>
<keyword evidence="6" id="KW-0539">Nucleus</keyword>
<evidence type="ECO:0000256" key="6">
    <source>
        <dbReference type="ARBA" id="ARBA00023242"/>
    </source>
</evidence>